<name>A0A819LI36_9BILA</name>
<dbReference type="PROSITE" id="PS50280">
    <property type="entry name" value="SET"/>
    <property type="match status" value="1"/>
</dbReference>
<feature type="transmembrane region" description="Helical" evidence="9">
    <location>
        <begin position="13"/>
        <end position="35"/>
    </location>
</feature>
<keyword evidence="7" id="KW-0675">Receptor</keyword>
<dbReference type="Gene3D" id="1.20.1070.10">
    <property type="entry name" value="Rhodopsin 7-helix transmembrane proteins"/>
    <property type="match status" value="1"/>
</dbReference>
<dbReference type="Gene3D" id="2.170.270.10">
    <property type="entry name" value="SET domain"/>
    <property type="match status" value="1"/>
</dbReference>
<dbReference type="SUPFAM" id="SSF82199">
    <property type="entry name" value="SET domain"/>
    <property type="match status" value="1"/>
</dbReference>
<dbReference type="PROSITE" id="PS50262">
    <property type="entry name" value="G_PROTEIN_RECEP_F1_2"/>
    <property type="match status" value="1"/>
</dbReference>
<feature type="domain" description="G-protein coupled receptors family 1 profile" evidence="10">
    <location>
        <begin position="27"/>
        <end position="287"/>
    </location>
</feature>
<dbReference type="GO" id="GO:0005886">
    <property type="term" value="C:plasma membrane"/>
    <property type="evidence" value="ECO:0007669"/>
    <property type="project" value="UniProtKB-SubCell"/>
</dbReference>
<accession>A0A819LI36</accession>
<evidence type="ECO:0000313" key="12">
    <source>
        <dbReference type="EMBL" id="CAF3967051.1"/>
    </source>
</evidence>
<dbReference type="SUPFAM" id="SSF81321">
    <property type="entry name" value="Family A G protein-coupled receptor-like"/>
    <property type="match status" value="1"/>
</dbReference>
<feature type="transmembrane region" description="Helical" evidence="9">
    <location>
        <begin position="129"/>
        <end position="151"/>
    </location>
</feature>
<evidence type="ECO:0000256" key="5">
    <source>
        <dbReference type="ARBA" id="ARBA00023040"/>
    </source>
</evidence>
<evidence type="ECO:0000259" key="11">
    <source>
        <dbReference type="PROSITE" id="PS50280"/>
    </source>
</evidence>
<dbReference type="Pfam" id="PF00001">
    <property type="entry name" value="7tm_1"/>
    <property type="match status" value="1"/>
</dbReference>
<dbReference type="GO" id="GO:0008528">
    <property type="term" value="F:G protein-coupled peptide receptor activity"/>
    <property type="evidence" value="ECO:0007669"/>
    <property type="project" value="TreeGrafter"/>
</dbReference>
<dbReference type="InterPro" id="IPR046341">
    <property type="entry name" value="SET_dom_sf"/>
</dbReference>
<dbReference type="Proteomes" id="UP000663868">
    <property type="component" value="Unassembled WGS sequence"/>
</dbReference>
<dbReference type="InterPro" id="IPR017452">
    <property type="entry name" value="GPCR_Rhodpsn_7TM"/>
</dbReference>
<evidence type="ECO:0000259" key="10">
    <source>
        <dbReference type="PROSITE" id="PS50262"/>
    </source>
</evidence>
<evidence type="ECO:0000313" key="13">
    <source>
        <dbReference type="Proteomes" id="UP000663868"/>
    </source>
</evidence>
<dbReference type="PANTHER" id="PTHR24230:SF75">
    <property type="entry name" value="RELAXIN FAMILY PEPTIDE RECEPTOR 3"/>
    <property type="match status" value="1"/>
</dbReference>
<evidence type="ECO:0000256" key="4">
    <source>
        <dbReference type="ARBA" id="ARBA00022989"/>
    </source>
</evidence>
<comment type="caution">
    <text evidence="12">The sequence shown here is derived from an EMBL/GenBank/DDBJ whole genome shotgun (WGS) entry which is preliminary data.</text>
</comment>
<proteinExistence type="predicted"/>
<dbReference type="PANTHER" id="PTHR24230">
    <property type="entry name" value="G-PROTEIN COUPLED RECEPTOR"/>
    <property type="match status" value="1"/>
</dbReference>
<dbReference type="EMBL" id="CAJOBB010002415">
    <property type="protein sequence ID" value="CAF3967051.1"/>
    <property type="molecule type" value="Genomic_DNA"/>
</dbReference>
<evidence type="ECO:0000256" key="9">
    <source>
        <dbReference type="SAM" id="Phobius"/>
    </source>
</evidence>
<feature type="domain" description="SET" evidence="11">
    <location>
        <begin position="304"/>
        <end position="419"/>
    </location>
</feature>
<evidence type="ECO:0000256" key="2">
    <source>
        <dbReference type="ARBA" id="ARBA00022475"/>
    </source>
</evidence>
<evidence type="ECO:0000256" key="7">
    <source>
        <dbReference type="ARBA" id="ARBA00023170"/>
    </source>
</evidence>
<dbReference type="InterPro" id="IPR000276">
    <property type="entry name" value="GPCR_Rhodpsn"/>
</dbReference>
<reference evidence="12" key="1">
    <citation type="submission" date="2021-02" db="EMBL/GenBank/DDBJ databases">
        <authorList>
            <person name="Nowell W R."/>
        </authorList>
    </citation>
    <scope>NUCLEOTIDE SEQUENCE</scope>
</reference>
<protein>
    <submittedName>
        <fullName evidence="12">Uncharacterized protein</fullName>
    </submittedName>
</protein>
<feature type="transmembrane region" description="Helical" evidence="9">
    <location>
        <begin position="226"/>
        <end position="247"/>
    </location>
</feature>
<gene>
    <name evidence="12" type="ORF">KXQ929_LOCUS26545</name>
</gene>
<sequence>MSSLIVRFTTQPAVYYLPFVYIIGLIGNILNIIVFYQSKLHSNSCSLYFICLSVAHLLMLNCPCLLRIVAAASNYNVFGRVNILCKLSTYLDVLSLVLSRNFLCLICINRWIITSPNAWLRKQSSLRTARWAVAITLSFWLVFNIHSAIGYNTVNDMVCSSARDYIVFSSIFHIVTAIVSLIIMIVFSILTLINMRQVGRRTNPLIFQTNRNQLERQSKKKRELQFIRLSLVQVLLYVILTSLRTFMPIVVYYVSVVRNASSNEREIMYLFFYWGTYLLYTYAAVVYPSLVNVNYYAFATTPVDTVYVSRSSLPNAGFGVFARRFIPRHSYFGPYGGSKHNSRLIKETSDYSWEVRDKSGNIMYYIDGSELNRSNWLRFVNCPNTVSQENLISFMFHGDIFYLAIRNITVGEELLVYYGHNYAKRLGVDTTLFR</sequence>
<feature type="transmembrane region" description="Helical" evidence="9">
    <location>
        <begin position="90"/>
        <end position="108"/>
    </location>
</feature>
<dbReference type="GO" id="GO:0007218">
    <property type="term" value="P:neuropeptide signaling pathway"/>
    <property type="evidence" value="ECO:0007669"/>
    <property type="project" value="TreeGrafter"/>
</dbReference>
<dbReference type="CDD" id="cd00637">
    <property type="entry name" value="7tm_classA_rhodopsin-like"/>
    <property type="match status" value="1"/>
</dbReference>
<keyword evidence="3 9" id="KW-0812">Transmembrane</keyword>
<evidence type="ECO:0000256" key="1">
    <source>
        <dbReference type="ARBA" id="ARBA00004651"/>
    </source>
</evidence>
<dbReference type="AlphaFoldDB" id="A0A819LI36"/>
<keyword evidence="2" id="KW-1003">Cell membrane</keyword>
<dbReference type="InterPro" id="IPR001214">
    <property type="entry name" value="SET_dom"/>
</dbReference>
<keyword evidence="4 9" id="KW-1133">Transmembrane helix</keyword>
<feature type="transmembrane region" description="Helical" evidence="9">
    <location>
        <begin position="171"/>
        <end position="193"/>
    </location>
</feature>
<keyword evidence="6 9" id="KW-0472">Membrane</keyword>
<evidence type="ECO:0000256" key="3">
    <source>
        <dbReference type="ARBA" id="ARBA00022692"/>
    </source>
</evidence>
<evidence type="ECO:0000256" key="6">
    <source>
        <dbReference type="ARBA" id="ARBA00023136"/>
    </source>
</evidence>
<evidence type="ECO:0000256" key="8">
    <source>
        <dbReference type="ARBA" id="ARBA00023224"/>
    </source>
</evidence>
<comment type="subcellular location">
    <subcellularLocation>
        <location evidence="1">Cell membrane</location>
        <topology evidence="1">Multi-pass membrane protein</topology>
    </subcellularLocation>
</comment>
<feature type="transmembrane region" description="Helical" evidence="9">
    <location>
        <begin position="267"/>
        <end position="287"/>
    </location>
</feature>
<dbReference type="SMART" id="SM00317">
    <property type="entry name" value="SET"/>
    <property type="match status" value="1"/>
</dbReference>
<keyword evidence="5" id="KW-0297">G-protein coupled receptor</keyword>
<feature type="transmembrane region" description="Helical" evidence="9">
    <location>
        <begin position="47"/>
        <end position="70"/>
    </location>
</feature>
<dbReference type="Pfam" id="PF21549">
    <property type="entry name" value="PRDM2_PR"/>
    <property type="match status" value="1"/>
</dbReference>
<organism evidence="12 13">
    <name type="scientific">Adineta steineri</name>
    <dbReference type="NCBI Taxonomy" id="433720"/>
    <lineage>
        <taxon>Eukaryota</taxon>
        <taxon>Metazoa</taxon>
        <taxon>Spiralia</taxon>
        <taxon>Gnathifera</taxon>
        <taxon>Rotifera</taxon>
        <taxon>Eurotatoria</taxon>
        <taxon>Bdelloidea</taxon>
        <taxon>Adinetida</taxon>
        <taxon>Adinetidae</taxon>
        <taxon>Adineta</taxon>
    </lineage>
</organism>
<keyword evidence="8" id="KW-0807">Transducer</keyword>